<dbReference type="SUPFAM" id="SSF49265">
    <property type="entry name" value="Fibronectin type III"/>
    <property type="match status" value="1"/>
</dbReference>
<reference evidence="4" key="1">
    <citation type="journal article" date="2019" name="Int. J. Syst. Evol. Microbiol.">
        <title>The Global Catalogue of Microorganisms (GCM) 10K type strain sequencing project: providing services to taxonomists for standard genome sequencing and annotation.</title>
        <authorList>
            <consortium name="The Broad Institute Genomics Platform"/>
            <consortium name="The Broad Institute Genome Sequencing Center for Infectious Disease"/>
            <person name="Wu L."/>
            <person name="Ma J."/>
        </authorList>
    </citation>
    <scope>NUCLEOTIDE SEQUENCE [LARGE SCALE GENOMIC DNA]</scope>
    <source>
        <strain evidence="4">CCUG 54522</strain>
    </source>
</reference>
<feature type="chain" id="PRO_5045928544" evidence="1">
    <location>
        <begin position="32"/>
        <end position="1426"/>
    </location>
</feature>
<sequence length="1426" mass="150797">MLARGVHARVAAVVATLLLLTALGGPAPAAAAPPAPTGLAPATGDVVDGTPVFSWDRVPDATGYEVDISARDDFATKLVGTISTVNRRATPTVQLPMTDLYWRVRAKGASGNSEWSTAHFSRSRIAGPMLAAPADGEQLDPPDEPAVLRWNPVSGATAYTVEIDRGPDPDWVGTVSGSTKTTSYTPGPLAGGSWSWRVTATLGDGQLTYPSQVRSFTVGELADVTVTLPAEGQDLEDVVLDWDPVPGAVRYDLRVSTDEQFPANSIIDDRTVTGTRYSPAETYDVAAYWWQVRAVDALGAAKLWGAVQKHAFTRSWDELPTGAGHGTDPNPVPDLDGAPRLVFPANDLATAVTGDIYFQWTPVRHATKYQLDVGTDINFSPNTFRSCTTSHTTFTPIMVKDTACLPTLNGPTYWRVKALDAPAGVQGHFSAIRGFRYSRDDVPLISPSNGDVVKVPTLRWESVAGAESYRVTITSKNGGTTSTTTYSTSWTPPAALTAAESPYRWTVAAVDYKDVVTPLPLTGSEPTFSISGTPPTSAAAPLAPLDQGAPATGRSPALRWEPYPGADHYHLFIGPAGTGTLTQVDGEFHYPAATDTSTGSIAGGDYVWRVQAIGSGESVLATGALGNFTVTDAAPVTGQQIALKGTSLDSESTCTYSLLDQPAARTCPAVPGTPVLDWEPDANTAFYMVYVARDRNFQNMVYGVYSKPNTIPRTFDSRWIDVETLAESQAGFPYNWYIRPCKATTVCAPDPTLANHAFEKRSSPVTLQAVTSTANDITFSWQPYLATNQAAAPYALTGERSDQEARTYQLQVSDSIGFDHLIDDVDVDQSTYTASSKMYPEGNLYWRVRAIDGDVQALPWSTPQTLLKSSPRPAATSPTGTVTSSEAFRWTATPFAASYDLEVYKNADTAASPTNLVLTKTQVKEAAYAPTTPLTPGVDYVWRTRRVDTSGNKGAWSDWASYRVDGTAPVLELPAAGATVPTAEALFTWQPVAGATTYRFERRDTATATVRESFATAALAWAPTGKLPSGAWQWRVTSLDAVGAPIASSAWRDVTVQGGPAALQAPVITGSGTVGELLHATEPTWDVPDVVTSYQWLRNGAAISGATSVDYEVIAADVGKSVSVRATGSRAGYDPTTATSNAITGVLGPTASAVTPPVLDGTGQVGTTLVGTLPTWDQPLVTTSYRWLRDGAAAGSSSLSYAVRDSDLGKTIVLEVTGRKTGYLDAVVTTAAVVVTPGAAVAPTLAPTLTGPAKVGQRLTVHSGTWGSGIRFSYQWLRNGSPISNATDNSYTPVAADATRSLSVAVTGARTGYQSGTVTTGAVTVARMTSSTRISLPASTVTARAGKKATVRATVSVTVVGWSAPTGQVRVLDGKRVIAKGKLRSNGTVKVVLKGLRRGNHRLVATYDGTTAAARSRSTVRALRVI</sequence>
<dbReference type="InterPro" id="IPR013783">
    <property type="entry name" value="Ig-like_fold"/>
</dbReference>
<keyword evidence="4" id="KW-1185">Reference proteome</keyword>
<dbReference type="EMBL" id="JBHSRJ010000004">
    <property type="protein sequence ID" value="MFC6043526.1"/>
    <property type="molecule type" value="Genomic_DNA"/>
</dbReference>
<dbReference type="Gene3D" id="2.60.40.2700">
    <property type="match status" value="3"/>
</dbReference>
<dbReference type="Gene3D" id="2.60.40.10">
    <property type="entry name" value="Immunoglobulins"/>
    <property type="match status" value="9"/>
</dbReference>
<dbReference type="Pfam" id="PF16640">
    <property type="entry name" value="Big_3_5"/>
    <property type="match status" value="1"/>
</dbReference>
<proteinExistence type="predicted"/>
<comment type="caution">
    <text evidence="3">The sequence shown here is derived from an EMBL/GenBank/DDBJ whole genome shotgun (WGS) entry which is preliminary data.</text>
</comment>
<feature type="signal peptide" evidence="1">
    <location>
        <begin position="1"/>
        <end position="31"/>
    </location>
</feature>
<evidence type="ECO:0000313" key="3">
    <source>
        <dbReference type="EMBL" id="MFC6043526.1"/>
    </source>
</evidence>
<feature type="domain" description="Bacterial Ig-like" evidence="2">
    <location>
        <begin position="1339"/>
        <end position="1424"/>
    </location>
</feature>
<keyword evidence="1" id="KW-0732">Signal</keyword>
<dbReference type="InterPro" id="IPR032109">
    <property type="entry name" value="Big_3_5"/>
</dbReference>
<dbReference type="InterPro" id="IPR036116">
    <property type="entry name" value="FN3_sf"/>
</dbReference>
<protein>
    <submittedName>
        <fullName evidence="3">Ig-like domain repeat protein</fullName>
    </submittedName>
</protein>
<dbReference type="Proteomes" id="UP001596135">
    <property type="component" value="Unassembled WGS sequence"/>
</dbReference>
<gene>
    <name evidence="3" type="ORF">ACFPYL_10595</name>
</gene>
<accession>A0ABW1LIX2</accession>
<evidence type="ECO:0000313" key="4">
    <source>
        <dbReference type="Proteomes" id="UP001596135"/>
    </source>
</evidence>
<dbReference type="RefSeq" id="WP_379153653.1">
    <property type="nucleotide sequence ID" value="NZ_JBHSRJ010000004.1"/>
</dbReference>
<evidence type="ECO:0000256" key="1">
    <source>
        <dbReference type="SAM" id="SignalP"/>
    </source>
</evidence>
<name>A0ABW1LIX2_9ACTN</name>
<evidence type="ECO:0000259" key="2">
    <source>
        <dbReference type="Pfam" id="PF16640"/>
    </source>
</evidence>
<organism evidence="3 4">
    <name type="scientific">Nocardioides hankookensis</name>
    <dbReference type="NCBI Taxonomy" id="443157"/>
    <lineage>
        <taxon>Bacteria</taxon>
        <taxon>Bacillati</taxon>
        <taxon>Actinomycetota</taxon>
        <taxon>Actinomycetes</taxon>
        <taxon>Propionibacteriales</taxon>
        <taxon>Nocardioidaceae</taxon>
        <taxon>Nocardioides</taxon>
    </lineage>
</organism>